<reference evidence="1" key="1">
    <citation type="submission" date="2021-03" db="EMBL/GenBank/DDBJ databases">
        <authorList>
            <person name="Tagirdzhanova G."/>
        </authorList>
    </citation>
    <scope>NUCLEOTIDE SEQUENCE</scope>
</reference>
<keyword evidence="2" id="KW-1185">Reference proteome</keyword>
<dbReference type="AlphaFoldDB" id="A0A8H3EJD3"/>
<proteinExistence type="predicted"/>
<evidence type="ECO:0000313" key="1">
    <source>
        <dbReference type="EMBL" id="CAF9906675.1"/>
    </source>
</evidence>
<gene>
    <name evidence="1" type="ORF">GOMPHAMPRED_004860</name>
</gene>
<sequence>MTKLSWDRKSKASIGLRASIFDRLGAKFRDNTLAEQVRAFNFEILETQYIVPSDAEIARRVYTEDVVQYTDNKPWGRLYLITGVKIAYGATMETHNHGDDSMSVGVPMSAVTPAEYEHRHSEEVRLSSEEAFVFAYQLLEIKPKGDGRIKAKAYNDGALLNRESGASAVDESLVEKLQWEYEISAEENEGAVVVDELDCQITLE</sequence>
<protein>
    <submittedName>
        <fullName evidence="1">Uncharacterized protein</fullName>
    </submittedName>
</protein>
<dbReference type="EMBL" id="CAJPDQ010000003">
    <property type="protein sequence ID" value="CAF9906675.1"/>
    <property type="molecule type" value="Genomic_DNA"/>
</dbReference>
<organism evidence="1 2">
    <name type="scientific">Gomphillus americanus</name>
    <dbReference type="NCBI Taxonomy" id="1940652"/>
    <lineage>
        <taxon>Eukaryota</taxon>
        <taxon>Fungi</taxon>
        <taxon>Dikarya</taxon>
        <taxon>Ascomycota</taxon>
        <taxon>Pezizomycotina</taxon>
        <taxon>Lecanoromycetes</taxon>
        <taxon>OSLEUM clade</taxon>
        <taxon>Ostropomycetidae</taxon>
        <taxon>Ostropales</taxon>
        <taxon>Graphidaceae</taxon>
        <taxon>Gomphilloideae</taxon>
        <taxon>Gomphillus</taxon>
    </lineage>
</organism>
<evidence type="ECO:0000313" key="2">
    <source>
        <dbReference type="Proteomes" id="UP000664169"/>
    </source>
</evidence>
<name>A0A8H3EJD3_9LECA</name>
<comment type="caution">
    <text evidence="1">The sequence shown here is derived from an EMBL/GenBank/DDBJ whole genome shotgun (WGS) entry which is preliminary data.</text>
</comment>
<dbReference type="OrthoDB" id="4500473at2759"/>
<accession>A0A8H3EJD3</accession>
<dbReference type="Proteomes" id="UP000664169">
    <property type="component" value="Unassembled WGS sequence"/>
</dbReference>